<dbReference type="AlphaFoldDB" id="A0A9P5ES51"/>
<protein>
    <submittedName>
        <fullName evidence="1">Uncharacterized protein</fullName>
    </submittedName>
</protein>
<sequence>MSSTYYVKCESATIRISFSSKIFHDKPRSPGYLPTSSQDRKAHCSSLACLVLKVKEGIVGWLPGYLPSSHCFLYFDYFLSFYCFLHLDYFFSFHYFHFPSTFYPEQVESTKPLRFLWYGDLPRRAAGYFTSCPSLSLHLPTFLLPPSLTRYSPAFKLFLGTNRDPSFVWTTRSSSSGGRADRTEYLQPLILEGKYISFELWIFPPVFQDRLLRQGRSAELPAPSLLLQQLTLLPDIEEAQCTF</sequence>
<name>A0A9P5ES51_COLSI</name>
<dbReference type="EMBL" id="QPMT01000022">
    <property type="protein sequence ID" value="KAF4858323.1"/>
    <property type="molecule type" value="Genomic_DNA"/>
</dbReference>
<keyword evidence="2" id="KW-1185">Reference proteome</keyword>
<comment type="caution">
    <text evidence="1">The sequence shown here is derived from an EMBL/GenBank/DDBJ whole genome shotgun (WGS) entry which is preliminary data.</text>
</comment>
<gene>
    <name evidence="1" type="ORF">CGCSCA2_v007445</name>
</gene>
<reference evidence="1" key="1">
    <citation type="submission" date="2019-06" db="EMBL/GenBank/DDBJ databases">
        <authorList>
            <person name="Gan P."/>
            <person name="Shirasu K."/>
        </authorList>
    </citation>
    <scope>NUCLEOTIDE SEQUENCE [LARGE SCALE GENOMIC DNA]</scope>
    <source>
        <strain evidence="1">CAD2</strain>
    </source>
</reference>
<dbReference type="OrthoDB" id="4810989at2759"/>
<dbReference type="Proteomes" id="UP000711996">
    <property type="component" value="Unassembled WGS sequence"/>
</dbReference>
<organism evidence="1 2">
    <name type="scientific">Colletotrichum siamense</name>
    <name type="common">Anthracnose fungus</name>
    <dbReference type="NCBI Taxonomy" id="690259"/>
    <lineage>
        <taxon>Eukaryota</taxon>
        <taxon>Fungi</taxon>
        <taxon>Dikarya</taxon>
        <taxon>Ascomycota</taxon>
        <taxon>Pezizomycotina</taxon>
        <taxon>Sordariomycetes</taxon>
        <taxon>Hypocreomycetidae</taxon>
        <taxon>Glomerellales</taxon>
        <taxon>Glomerellaceae</taxon>
        <taxon>Colletotrichum</taxon>
        <taxon>Colletotrichum gloeosporioides species complex</taxon>
    </lineage>
</organism>
<proteinExistence type="predicted"/>
<accession>A0A9P5ES51</accession>
<evidence type="ECO:0000313" key="1">
    <source>
        <dbReference type="EMBL" id="KAF4858323.1"/>
    </source>
</evidence>
<evidence type="ECO:0000313" key="2">
    <source>
        <dbReference type="Proteomes" id="UP000711996"/>
    </source>
</evidence>